<evidence type="ECO:0000313" key="4">
    <source>
        <dbReference type="EMBL" id="CAB4840416.1"/>
    </source>
</evidence>
<evidence type="ECO:0000313" key="2">
    <source>
        <dbReference type="EMBL" id="CAB4664764.1"/>
    </source>
</evidence>
<feature type="transmembrane region" description="Helical" evidence="1">
    <location>
        <begin position="12"/>
        <end position="33"/>
    </location>
</feature>
<sequence>MSSDHADNHGQTVAAWTAVIIMLVGSTISAIAVVIASPLIFWVGIVVCVLGGIAGLVLRSMGYGQERTALHVGGR</sequence>
<dbReference type="NCBIfam" id="NF041681">
    <property type="entry name" value="HGxxPAAW"/>
    <property type="match status" value="1"/>
</dbReference>
<feature type="transmembrane region" description="Helical" evidence="1">
    <location>
        <begin position="39"/>
        <end position="58"/>
    </location>
</feature>
<dbReference type="Pfam" id="PF20447">
    <property type="entry name" value="DUF6704"/>
    <property type="match status" value="1"/>
</dbReference>
<name>A0A6J7B4G4_9ZZZZ</name>
<reference evidence="4" key="1">
    <citation type="submission" date="2020-05" db="EMBL/GenBank/DDBJ databases">
        <authorList>
            <person name="Chiriac C."/>
            <person name="Salcher M."/>
            <person name="Ghai R."/>
            <person name="Kavagutti S V."/>
        </authorList>
    </citation>
    <scope>NUCLEOTIDE SEQUENCE</scope>
</reference>
<evidence type="ECO:0000313" key="3">
    <source>
        <dbReference type="EMBL" id="CAB4694526.1"/>
    </source>
</evidence>
<dbReference type="AlphaFoldDB" id="A0A6J7B4G4"/>
<keyword evidence="1" id="KW-0472">Membrane</keyword>
<dbReference type="EMBL" id="CAEZXB010000001">
    <property type="protein sequence ID" value="CAB4664764.1"/>
    <property type="molecule type" value="Genomic_DNA"/>
</dbReference>
<keyword evidence="1" id="KW-1133">Transmembrane helix</keyword>
<gene>
    <name evidence="2" type="ORF">UFOPK2342_00066</name>
    <name evidence="3" type="ORF">UFOPK2423_00788</name>
    <name evidence="4" type="ORF">UFOPK3266_00124</name>
    <name evidence="5" type="ORF">UFOPK4367_00339</name>
</gene>
<evidence type="ECO:0000313" key="5">
    <source>
        <dbReference type="EMBL" id="CAB5072737.1"/>
    </source>
</evidence>
<accession>A0A6J7B4G4</accession>
<dbReference type="EMBL" id="CAFBRC010000015">
    <property type="protein sequence ID" value="CAB5072737.1"/>
    <property type="molecule type" value="Genomic_DNA"/>
</dbReference>
<proteinExistence type="predicted"/>
<protein>
    <submittedName>
        <fullName evidence="4">Unannotated protein</fullName>
    </submittedName>
</protein>
<organism evidence="4">
    <name type="scientific">freshwater metagenome</name>
    <dbReference type="NCBI Taxonomy" id="449393"/>
    <lineage>
        <taxon>unclassified sequences</taxon>
        <taxon>metagenomes</taxon>
        <taxon>ecological metagenomes</taxon>
    </lineage>
</organism>
<dbReference type="EMBL" id="CAFBAA010000002">
    <property type="protein sequence ID" value="CAB4840416.1"/>
    <property type="molecule type" value="Genomic_DNA"/>
</dbReference>
<keyword evidence="1" id="KW-0812">Transmembrane</keyword>
<evidence type="ECO:0000256" key="1">
    <source>
        <dbReference type="SAM" id="Phobius"/>
    </source>
</evidence>
<dbReference type="EMBL" id="CAEZXN010000014">
    <property type="protein sequence ID" value="CAB4694526.1"/>
    <property type="molecule type" value="Genomic_DNA"/>
</dbReference>
<dbReference type="InterPro" id="IPR046550">
    <property type="entry name" value="DUF6704"/>
</dbReference>